<proteinExistence type="inferred from homology"/>
<feature type="transmembrane region" description="Helical" evidence="9">
    <location>
        <begin position="65"/>
        <end position="84"/>
    </location>
</feature>
<comment type="subunit">
    <text evidence="9">The complex comprises the extracytoplasmic solute receptor protein and the two transmembrane proteins.</text>
</comment>
<keyword evidence="5 9" id="KW-0812">Transmembrane</keyword>
<dbReference type="Pfam" id="PF04290">
    <property type="entry name" value="DctQ"/>
    <property type="match status" value="1"/>
</dbReference>
<keyword evidence="4 9" id="KW-0997">Cell inner membrane</keyword>
<reference evidence="12" key="1">
    <citation type="submission" date="2017-10" db="EMBL/GenBank/DDBJ databases">
        <authorList>
            <person name="Toshchakov S.V."/>
            <person name="Goeva M.A."/>
        </authorList>
    </citation>
    <scope>NUCLEOTIDE SEQUENCE [LARGE SCALE GENOMIC DNA]</scope>
    <source>
        <strain evidence="12">JR1/69-1-13</strain>
    </source>
</reference>
<evidence type="ECO:0000256" key="2">
    <source>
        <dbReference type="ARBA" id="ARBA00022448"/>
    </source>
</evidence>
<dbReference type="Proteomes" id="UP000245048">
    <property type="component" value="Unassembled WGS sequence"/>
</dbReference>
<comment type="subcellular location">
    <subcellularLocation>
        <location evidence="1 9">Cell inner membrane</location>
        <topology evidence="1 9">Multi-pass membrane protein</topology>
    </subcellularLocation>
</comment>
<evidence type="ECO:0000256" key="8">
    <source>
        <dbReference type="ARBA" id="ARBA00038436"/>
    </source>
</evidence>
<keyword evidence="7 9" id="KW-0472">Membrane</keyword>
<feature type="transmembrane region" description="Helical" evidence="9">
    <location>
        <begin position="29"/>
        <end position="50"/>
    </location>
</feature>
<dbReference type="GO" id="GO:0015740">
    <property type="term" value="P:C4-dicarboxylate transport"/>
    <property type="evidence" value="ECO:0007669"/>
    <property type="project" value="TreeGrafter"/>
</dbReference>
<evidence type="ECO:0000256" key="9">
    <source>
        <dbReference type="RuleBase" id="RU369079"/>
    </source>
</evidence>
<comment type="similarity">
    <text evidence="8 9">Belongs to the TRAP transporter small permease family.</text>
</comment>
<keyword evidence="3" id="KW-1003">Cell membrane</keyword>
<sequence>MTARAGAAAPAPLRLARGLRAGLDRAGRLMAYLAGWNYILCALFITADIVGRTAFGVSSAATVEITGYMLACGISWSLAHTLAARAHIRVDVLVNRLPLRPRATLHVLALLLLGGFAAFLAWAGWSLLDESLLFDAHDNSALHIPLALPQGIWAFGLLVFLLMIAALLLEAALTLLCGRFGEADALLGSRSIDDEAGEALEAVAMARKGQAA</sequence>
<feature type="transmembrane region" description="Helical" evidence="9">
    <location>
        <begin position="105"/>
        <end position="125"/>
    </location>
</feature>
<dbReference type="PANTHER" id="PTHR35011">
    <property type="entry name" value="2,3-DIKETO-L-GULONATE TRAP TRANSPORTER SMALL PERMEASE PROTEIN YIAM"/>
    <property type="match status" value="1"/>
</dbReference>
<comment type="function">
    <text evidence="9">Part of the tripartite ATP-independent periplasmic (TRAP) transport system.</text>
</comment>
<keyword evidence="2 9" id="KW-0813">Transport</keyword>
<dbReference type="GO" id="GO:0022857">
    <property type="term" value="F:transmembrane transporter activity"/>
    <property type="evidence" value="ECO:0007669"/>
    <property type="project" value="UniProtKB-UniRule"/>
</dbReference>
<dbReference type="RefSeq" id="WP_109519115.1">
    <property type="nucleotide sequence ID" value="NZ_JBHSCH010000029.1"/>
</dbReference>
<organism evidence="11 12">
    <name type="scientific">Teichococcus aestuarii</name>
    <dbReference type="NCBI Taxonomy" id="568898"/>
    <lineage>
        <taxon>Bacteria</taxon>
        <taxon>Pseudomonadati</taxon>
        <taxon>Pseudomonadota</taxon>
        <taxon>Alphaproteobacteria</taxon>
        <taxon>Acetobacterales</taxon>
        <taxon>Roseomonadaceae</taxon>
        <taxon>Roseomonas</taxon>
    </lineage>
</organism>
<comment type="caution">
    <text evidence="11">The sequence shown here is derived from an EMBL/GenBank/DDBJ whole genome shotgun (WGS) entry which is preliminary data.</text>
</comment>
<dbReference type="GO" id="GO:0005886">
    <property type="term" value="C:plasma membrane"/>
    <property type="evidence" value="ECO:0007669"/>
    <property type="project" value="UniProtKB-SubCell"/>
</dbReference>
<dbReference type="OrthoDB" id="6160477at2"/>
<keyword evidence="12" id="KW-1185">Reference proteome</keyword>
<accession>A0A2U1UY81</accession>
<evidence type="ECO:0000256" key="7">
    <source>
        <dbReference type="ARBA" id="ARBA00023136"/>
    </source>
</evidence>
<evidence type="ECO:0000256" key="5">
    <source>
        <dbReference type="ARBA" id="ARBA00022692"/>
    </source>
</evidence>
<evidence type="ECO:0000313" key="12">
    <source>
        <dbReference type="Proteomes" id="UP000245048"/>
    </source>
</evidence>
<dbReference type="InterPro" id="IPR055348">
    <property type="entry name" value="DctQ"/>
</dbReference>
<evidence type="ECO:0000313" key="11">
    <source>
        <dbReference type="EMBL" id="PWC26607.1"/>
    </source>
</evidence>
<evidence type="ECO:0000256" key="4">
    <source>
        <dbReference type="ARBA" id="ARBA00022519"/>
    </source>
</evidence>
<dbReference type="AlphaFoldDB" id="A0A2U1UY81"/>
<name>A0A2U1UY81_9PROT</name>
<dbReference type="PANTHER" id="PTHR35011:SF10">
    <property type="entry name" value="TRAP TRANSPORTER SMALL PERMEASE PROTEIN"/>
    <property type="match status" value="1"/>
</dbReference>
<evidence type="ECO:0000259" key="10">
    <source>
        <dbReference type="Pfam" id="PF04290"/>
    </source>
</evidence>
<evidence type="ECO:0000256" key="6">
    <source>
        <dbReference type="ARBA" id="ARBA00022989"/>
    </source>
</evidence>
<gene>
    <name evidence="11" type="ORF">CR165_22220</name>
</gene>
<evidence type="ECO:0000256" key="1">
    <source>
        <dbReference type="ARBA" id="ARBA00004429"/>
    </source>
</evidence>
<dbReference type="InterPro" id="IPR007387">
    <property type="entry name" value="TRAP_DctQ"/>
</dbReference>
<keyword evidence="6 9" id="KW-1133">Transmembrane helix</keyword>
<dbReference type="EMBL" id="PDOA01000029">
    <property type="protein sequence ID" value="PWC26607.1"/>
    <property type="molecule type" value="Genomic_DNA"/>
</dbReference>
<protein>
    <recommendedName>
        <fullName evidence="9">TRAP transporter small permease protein</fullName>
    </recommendedName>
</protein>
<feature type="domain" description="Tripartite ATP-independent periplasmic transporters DctQ component" evidence="10">
    <location>
        <begin position="42"/>
        <end position="171"/>
    </location>
</feature>
<feature type="transmembrane region" description="Helical" evidence="9">
    <location>
        <begin position="152"/>
        <end position="176"/>
    </location>
</feature>
<evidence type="ECO:0000256" key="3">
    <source>
        <dbReference type="ARBA" id="ARBA00022475"/>
    </source>
</evidence>